<organism evidence="3 4">
    <name type="scientific">Thermoflavimicrobium dichotomicum</name>
    <dbReference type="NCBI Taxonomy" id="46223"/>
    <lineage>
        <taxon>Bacteria</taxon>
        <taxon>Bacillati</taxon>
        <taxon>Bacillota</taxon>
        <taxon>Bacilli</taxon>
        <taxon>Bacillales</taxon>
        <taxon>Thermoactinomycetaceae</taxon>
        <taxon>Thermoflavimicrobium</taxon>
    </lineage>
</organism>
<keyword evidence="2" id="KW-0732">Signal</keyword>
<evidence type="ECO:0000256" key="2">
    <source>
        <dbReference type="SAM" id="SignalP"/>
    </source>
</evidence>
<evidence type="ECO:0000313" key="3">
    <source>
        <dbReference type="EMBL" id="SFI86216.1"/>
    </source>
</evidence>
<keyword evidence="4" id="KW-1185">Reference proteome</keyword>
<reference evidence="3 4" key="1">
    <citation type="submission" date="2016-10" db="EMBL/GenBank/DDBJ databases">
        <authorList>
            <person name="de Groot N.N."/>
        </authorList>
    </citation>
    <scope>NUCLEOTIDE SEQUENCE [LARGE SCALE GENOMIC DNA]</scope>
    <source>
        <strain evidence="3 4">DSM 44778</strain>
    </source>
</reference>
<proteinExistence type="predicted"/>
<dbReference type="RefSeq" id="WP_245739721.1">
    <property type="nucleotide sequence ID" value="NZ_FORR01000002.1"/>
</dbReference>
<protein>
    <recommendedName>
        <fullName evidence="5">Lipoprotein</fullName>
    </recommendedName>
</protein>
<feature type="chain" id="PRO_5038697216" description="Lipoprotein" evidence="2">
    <location>
        <begin position="23"/>
        <end position="151"/>
    </location>
</feature>
<dbReference type="Pfam" id="PF19903">
    <property type="entry name" value="DUF6376"/>
    <property type="match status" value="1"/>
</dbReference>
<dbReference type="EMBL" id="FORR01000002">
    <property type="protein sequence ID" value="SFI86216.1"/>
    <property type="molecule type" value="Genomic_DNA"/>
</dbReference>
<dbReference type="Proteomes" id="UP000199545">
    <property type="component" value="Unassembled WGS sequence"/>
</dbReference>
<gene>
    <name evidence="3" type="ORF">SAMN05421852_102262</name>
</gene>
<keyword evidence="1" id="KW-0175">Coiled coil</keyword>
<evidence type="ECO:0000313" key="4">
    <source>
        <dbReference type="Proteomes" id="UP000199545"/>
    </source>
</evidence>
<feature type="coiled-coil region" evidence="1">
    <location>
        <begin position="58"/>
        <end position="85"/>
    </location>
</feature>
<dbReference type="AlphaFoldDB" id="A0A1I3LP07"/>
<evidence type="ECO:0008006" key="5">
    <source>
        <dbReference type="Google" id="ProtNLM"/>
    </source>
</evidence>
<dbReference type="InterPro" id="IPR045956">
    <property type="entry name" value="DUF6376"/>
</dbReference>
<dbReference type="PROSITE" id="PS51257">
    <property type="entry name" value="PROKAR_LIPOPROTEIN"/>
    <property type="match status" value="1"/>
</dbReference>
<sequence length="151" mass="16756">MRKRISFAILTLLAVVVLSACSAVSDVANSVDYVAKATDYINKVSDFYNQAPGLIEKAVTDANARKDLENQLNDLKKEIQAFNQLTPPDFAKDVHQTILDHNKKLEAGIDAYLNNVKNGQIDPQAFQGSELYQTFKDISGLLNQVQNLNKN</sequence>
<dbReference type="STRING" id="46223.SAMN05421852_102262"/>
<feature type="signal peptide" evidence="2">
    <location>
        <begin position="1"/>
        <end position="22"/>
    </location>
</feature>
<name>A0A1I3LP07_9BACL</name>
<accession>A0A1I3LP07</accession>
<evidence type="ECO:0000256" key="1">
    <source>
        <dbReference type="SAM" id="Coils"/>
    </source>
</evidence>